<name>A0A1R3JZ81_9ROSI</name>
<evidence type="ECO:0000313" key="7">
    <source>
        <dbReference type="Proteomes" id="UP000187203"/>
    </source>
</evidence>
<dbReference type="SUPFAM" id="SSF50998">
    <property type="entry name" value="Quinoprotein alcohol dehydrogenase-like"/>
    <property type="match status" value="1"/>
</dbReference>
<dbReference type="PANTHER" id="PTHR45290:SF3">
    <property type="entry name" value="OS01G0649000 PROTEIN"/>
    <property type="match status" value="1"/>
</dbReference>
<reference evidence="7" key="1">
    <citation type="submission" date="2013-09" db="EMBL/GenBank/DDBJ databases">
        <title>Corchorus olitorius genome sequencing.</title>
        <authorList>
            <person name="Alam M."/>
            <person name="Haque M.S."/>
            <person name="Islam M.S."/>
            <person name="Emdad E.M."/>
            <person name="Islam M.M."/>
            <person name="Ahmed B."/>
            <person name="Halim A."/>
            <person name="Hossen Q.M.M."/>
            <person name="Hossain M.Z."/>
            <person name="Ahmed R."/>
            <person name="Khan M.M."/>
            <person name="Islam R."/>
            <person name="Rashid M.M."/>
            <person name="Khan S.A."/>
            <person name="Rahman M.S."/>
            <person name="Alam M."/>
            <person name="Yahiya A.S."/>
            <person name="Khan M.S."/>
            <person name="Azam M.S."/>
            <person name="Haque T."/>
            <person name="Lashkar M.Z.H."/>
            <person name="Akhand A.I."/>
            <person name="Morshed G."/>
            <person name="Roy S."/>
            <person name="Uddin K.S."/>
            <person name="Rabeya T."/>
            <person name="Hossain A.S."/>
            <person name="Chowdhury A."/>
            <person name="Snigdha A.R."/>
            <person name="Mortoza M.S."/>
            <person name="Matin S.A."/>
            <person name="Hoque S.M.E."/>
            <person name="Islam M.K."/>
            <person name="Roy D.K."/>
            <person name="Haider R."/>
            <person name="Moosa M.M."/>
            <person name="Elias S.M."/>
            <person name="Hasan A.M."/>
            <person name="Jahan S."/>
            <person name="Shafiuddin M."/>
            <person name="Mahmood N."/>
            <person name="Shommy N.S."/>
        </authorList>
    </citation>
    <scope>NUCLEOTIDE SEQUENCE [LARGE SCALE GENOMIC DNA]</scope>
    <source>
        <strain evidence="7">cv. O-4</strain>
    </source>
</reference>
<dbReference type="Gene3D" id="2.130.10.10">
    <property type="entry name" value="YVTN repeat-like/Quinoprotein amine dehydrogenase"/>
    <property type="match status" value="1"/>
</dbReference>
<feature type="compositionally biased region" description="Polar residues" evidence="3">
    <location>
        <begin position="431"/>
        <end position="440"/>
    </location>
</feature>
<evidence type="ECO:0000256" key="2">
    <source>
        <dbReference type="ARBA" id="ARBA00023242"/>
    </source>
</evidence>
<proteinExistence type="predicted"/>
<accession>A0A1R3JZ81</accession>
<evidence type="ECO:0000259" key="4">
    <source>
        <dbReference type="Pfam" id="PF04003"/>
    </source>
</evidence>
<dbReference type="Pfam" id="PF04003">
    <property type="entry name" value="Utp12"/>
    <property type="match status" value="1"/>
</dbReference>
<feature type="domain" description="Small-subunit processome Utp12" evidence="4">
    <location>
        <begin position="472"/>
        <end position="573"/>
    </location>
</feature>
<feature type="domain" description="Anaphase-promoting complex subunit 4-like WD40" evidence="5">
    <location>
        <begin position="74"/>
        <end position="152"/>
    </location>
</feature>
<sequence>MGKQKVKPLLTCFTQEGDYLAILSPDGTTKIRSTTTGSLLAECKQPDGNSAEIYSCMACSFIGKKRKKGKGSCLLAFGTKEGEIFAIDVFTGDRKWNSTCSYPGGIAGLSFTNKGHSLYVVGNNGKASEINSETGDVIREFKASKKSISSLAFSQDGKYLALASAKTRILSMENGKELLKFPDDLDAVQHISVSNDAKTIVTSGFGETNLQVWSCDLSSKTVSGGSVISMPHPPLAFECKNNGSEDGGCAILAVSESGIAYVWNFETLPQDDVKPTKITLKADKAEVDHQQKSASSTKSCISVIAARLHAPGMDQQVDALIAYGPLDSPQFSLVNVGKTGENIVINAADTTGNENIQENTAASMKGLQVPESTAAVDANGKPNKKRAAPDPDLATTRGINDTGHEENVDGVLVDDDLNEPTMGEKLASLNLVENGNSETYENQEREESSPRAKPPTADSVNVLLKQALHADDRALLLDCLYTQDEKVITNSVSQLNPSDVLKLLQSLISIIQSRGAVLACALPWIKSLLLQHSSGIMSQQSSLHALNSLYQLIESRVSTFESALQISSCLDLLYAGIGEDEFDENATVPVVFEDKDESDEEESEDAMETDQESEDGEALDGEALDGVSDFEGFDDMSE</sequence>
<dbReference type="SMART" id="SM00320">
    <property type="entry name" value="WD40"/>
    <property type="match status" value="2"/>
</dbReference>
<dbReference type="GO" id="GO:0005730">
    <property type="term" value="C:nucleolus"/>
    <property type="evidence" value="ECO:0007669"/>
    <property type="project" value="UniProtKB-SubCell"/>
</dbReference>
<dbReference type="PANTHER" id="PTHR45290">
    <property type="entry name" value="OS03G0300300 PROTEIN"/>
    <property type="match status" value="1"/>
</dbReference>
<keyword evidence="2" id="KW-0539">Nucleus</keyword>
<comment type="caution">
    <text evidence="6">The sequence shown here is derived from an EMBL/GenBank/DDBJ whole genome shotgun (WGS) entry which is preliminary data.</text>
</comment>
<evidence type="ECO:0000259" key="5">
    <source>
        <dbReference type="Pfam" id="PF12894"/>
    </source>
</evidence>
<dbReference type="STRING" id="93759.A0A1R3JZ81"/>
<evidence type="ECO:0000313" key="6">
    <source>
        <dbReference type="EMBL" id="OMP00149.1"/>
    </source>
</evidence>
<dbReference type="InterPro" id="IPR001680">
    <property type="entry name" value="WD40_rpt"/>
</dbReference>
<dbReference type="Pfam" id="PF12894">
    <property type="entry name" value="ANAPC4_WD40"/>
    <property type="match status" value="1"/>
</dbReference>
<evidence type="ECO:0000256" key="3">
    <source>
        <dbReference type="SAM" id="MobiDB-lite"/>
    </source>
</evidence>
<dbReference type="OrthoDB" id="30195at2759"/>
<feature type="region of interest" description="Disordered" evidence="3">
    <location>
        <begin position="372"/>
        <end position="418"/>
    </location>
</feature>
<feature type="compositionally biased region" description="Acidic residues" evidence="3">
    <location>
        <begin position="594"/>
        <end position="623"/>
    </location>
</feature>
<evidence type="ECO:0000256" key="1">
    <source>
        <dbReference type="ARBA" id="ARBA00004604"/>
    </source>
</evidence>
<dbReference type="InterPro" id="IPR007148">
    <property type="entry name" value="SSU_processome_Utp12"/>
</dbReference>
<keyword evidence="7" id="KW-1185">Reference proteome</keyword>
<dbReference type="InterPro" id="IPR011047">
    <property type="entry name" value="Quinoprotein_ADH-like_sf"/>
</dbReference>
<gene>
    <name evidence="6" type="ORF">COLO4_12890</name>
</gene>
<dbReference type="EMBL" id="AWUE01014978">
    <property type="protein sequence ID" value="OMP00149.1"/>
    <property type="molecule type" value="Genomic_DNA"/>
</dbReference>
<dbReference type="Proteomes" id="UP000187203">
    <property type="component" value="Unassembled WGS sequence"/>
</dbReference>
<feature type="region of interest" description="Disordered" evidence="3">
    <location>
        <begin position="586"/>
        <end position="638"/>
    </location>
</feature>
<dbReference type="InterPro" id="IPR024977">
    <property type="entry name" value="Apc4-like_WD40_dom"/>
</dbReference>
<protein>
    <recommendedName>
        <fullName evidence="8">Small-subunit processome Utp12 domain-containing protein</fullName>
    </recommendedName>
</protein>
<evidence type="ECO:0008006" key="8">
    <source>
        <dbReference type="Google" id="ProtNLM"/>
    </source>
</evidence>
<dbReference type="AlphaFoldDB" id="A0A1R3JZ81"/>
<comment type="subcellular location">
    <subcellularLocation>
        <location evidence="1">Nucleus</location>
        <location evidence="1">Nucleolus</location>
    </subcellularLocation>
</comment>
<dbReference type="InterPro" id="IPR015943">
    <property type="entry name" value="WD40/YVTN_repeat-like_dom_sf"/>
</dbReference>
<feature type="region of interest" description="Disordered" evidence="3">
    <location>
        <begin position="430"/>
        <end position="457"/>
    </location>
</feature>
<organism evidence="6 7">
    <name type="scientific">Corchorus olitorius</name>
    <dbReference type="NCBI Taxonomy" id="93759"/>
    <lineage>
        <taxon>Eukaryota</taxon>
        <taxon>Viridiplantae</taxon>
        <taxon>Streptophyta</taxon>
        <taxon>Embryophyta</taxon>
        <taxon>Tracheophyta</taxon>
        <taxon>Spermatophyta</taxon>
        <taxon>Magnoliopsida</taxon>
        <taxon>eudicotyledons</taxon>
        <taxon>Gunneridae</taxon>
        <taxon>Pentapetalae</taxon>
        <taxon>rosids</taxon>
        <taxon>malvids</taxon>
        <taxon>Malvales</taxon>
        <taxon>Malvaceae</taxon>
        <taxon>Grewioideae</taxon>
        <taxon>Apeibeae</taxon>
        <taxon>Corchorus</taxon>
    </lineage>
</organism>